<dbReference type="Gene3D" id="2.60.120.10">
    <property type="entry name" value="Jelly Rolls"/>
    <property type="match status" value="1"/>
</dbReference>
<protein>
    <submittedName>
        <fullName evidence="17">Potassium voltage-gated channel sub H member 7</fullName>
    </submittedName>
</protein>
<feature type="region of interest" description="Disordered" evidence="14">
    <location>
        <begin position="888"/>
        <end position="908"/>
    </location>
</feature>
<proteinExistence type="predicted"/>
<evidence type="ECO:0000259" key="16">
    <source>
        <dbReference type="PROSITE" id="PS50042"/>
    </source>
</evidence>
<evidence type="ECO:0000256" key="8">
    <source>
        <dbReference type="ARBA" id="ARBA00022958"/>
    </source>
</evidence>
<dbReference type="Proteomes" id="UP000887458">
    <property type="component" value="Unassembled WGS sequence"/>
</dbReference>
<feature type="transmembrane region" description="Helical" evidence="15">
    <location>
        <begin position="409"/>
        <end position="435"/>
    </location>
</feature>
<dbReference type="InterPro" id="IPR000595">
    <property type="entry name" value="cNMP-bd_dom"/>
</dbReference>
<keyword evidence="13" id="KW-0175">Coiled coil</keyword>
<feature type="compositionally biased region" description="Low complexity" evidence="14">
    <location>
        <begin position="1076"/>
        <end position="1092"/>
    </location>
</feature>
<dbReference type="PRINTS" id="PR01463">
    <property type="entry name" value="EAGCHANLFMLY"/>
</dbReference>
<evidence type="ECO:0000313" key="18">
    <source>
        <dbReference type="Proteomes" id="UP000887458"/>
    </source>
</evidence>
<dbReference type="SMART" id="SM00100">
    <property type="entry name" value="cNMP"/>
    <property type="match status" value="1"/>
</dbReference>
<comment type="caution">
    <text evidence="17">The sequence shown here is derived from an EMBL/GenBank/DDBJ whole genome shotgun (WGS) entry which is preliminary data.</text>
</comment>
<feature type="coiled-coil region" evidence="13">
    <location>
        <begin position="970"/>
        <end position="1002"/>
    </location>
</feature>
<keyword evidence="3" id="KW-1003">Cell membrane</keyword>
<keyword evidence="18" id="KW-1185">Reference proteome</keyword>
<dbReference type="SUPFAM" id="SSF81324">
    <property type="entry name" value="Voltage-gated potassium channels"/>
    <property type="match status" value="1"/>
</dbReference>
<feature type="region of interest" description="Disordered" evidence="14">
    <location>
        <begin position="46"/>
        <end position="71"/>
    </location>
</feature>
<dbReference type="Pfam" id="PF00027">
    <property type="entry name" value="cNMP_binding"/>
    <property type="match status" value="1"/>
</dbReference>
<dbReference type="PANTHER" id="PTHR10217">
    <property type="entry name" value="VOLTAGE AND LIGAND GATED POTASSIUM CHANNEL"/>
    <property type="match status" value="1"/>
</dbReference>
<evidence type="ECO:0000256" key="15">
    <source>
        <dbReference type="SAM" id="Phobius"/>
    </source>
</evidence>
<dbReference type="SUPFAM" id="SSF51206">
    <property type="entry name" value="cAMP-binding domain-like"/>
    <property type="match status" value="1"/>
</dbReference>
<evidence type="ECO:0000256" key="6">
    <source>
        <dbReference type="ARBA" id="ARBA00022826"/>
    </source>
</evidence>
<sequence length="1186" mass="134399">MSLQISSVENEYKERLANQQHNYHMNRQQQQSSSLDNNTNIDISIKVSPSSQLSPPTTSSSSTNNSNNTPRIHRQQAVDVPLSTNNYQQQQTQQQQYSANSSGNLQNIWLSTTNNSFESTSTPPSTSLQRKIIQQQWAKQQSSITSSIYSNGEIRSTCATAPRSRRDSRRSSDKDYYKESRHRFSLIPQVLSLGTDLPDYKYESRTLLSEDEKSDAIKHFKYRRLTVLHYSPFKAIWDWIILILVIYTAIFTPYSAAFLLNENIANSRMFIVIVIFITLHLLPSLINFVSLFVFSFIDNHHNHHHTLNSDSYGSNSLMVIDLFVDVMFIIDILINFRTTYINKKDEVSKIAIHYLKGWFIIDLVAAIPFDLLLFGSQTDETTTLIGLLKTARLLRLVRVARKIDRYSEYGAAVLILLVAGFALVAHWLACIWYAIGNAERPMLQRKIGWLDHLANATYQFYNPDGSGGPSIKSRYITSLYFTFSSLTSVGFGNVSPTTNTEKIFCILVMLCGSLMYASIFGNVSAIIQRLYSGTARYHTQLLRVREFIRFHQIPNPLRKRLEEYFQHAWTYSNGIDMNMVLKGFPEFLQADICLHLNRNLLQNCAAFKDASQGCLRAFSMRFKTTHAPPGDTLVHKGDVLVALYFIARGTIEILIDDVVVQTLGKEDIFGENPLQTPTMGKSKCDVRALTYCDLHKISRSDLLQVLEMYPEFVESFNQNLNINFNLRDENQLGVNSMLDRKATVTDCKVLNCFDSMQNSNEIDEDFSSKIIIDPITGDYDETSECLRQFQRKFTGVSAPGIGILEFSPEKAGLDVTPANYNFPKAKCKQQQQEGNSLTGMLDQLKHSVTDLTFGTLSITNSCNLQKPFQKNYLKSVANMTELNKLSALSLDHPKPPPPPPSANSQRDGSLITNAPAAIINTIATGHSADDACFRHHSFHSLQQKTDSKLEQLCNRMDRIECQMGQGLDRIAALLLELNETIKQNTRLEKQQQQQTYKLMKNEKTSIDQSEPIPCMCCCNEKQINQTNIDKSFFSKQEAKELLSISNEMELLANSQSLLYMDQFDNESDNGPDLFPTKSSNNRTPSPTTTTATTTMTMREKASVAQPELISFNESSGENSSNQISNIEETNFLMSNSYSEPKLCHNRTNRTDQMIYQLKSSTIHGSLPQVRFVTPPLKCHRFDESAL</sequence>
<dbReference type="PANTHER" id="PTHR10217:SF548">
    <property type="entry name" value="GH12235P"/>
    <property type="match status" value="1"/>
</dbReference>
<dbReference type="Gene3D" id="1.10.1200.260">
    <property type="match status" value="1"/>
</dbReference>
<evidence type="ECO:0000256" key="3">
    <source>
        <dbReference type="ARBA" id="ARBA00022475"/>
    </source>
</evidence>
<evidence type="ECO:0000256" key="12">
    <source>
        <dbReference type="ARBA" id="ARBA00023303"/>
    </source>
</evidence>
<keyword evidence="8" id="KW-0630">Potassium</keyword>
<evidence type="ECO:0000256" key="10">
    <source>
        <dbReference type="ARBA" id="ARBA00023065"/>
    </source>
</evidence>
<dbReference type="InterPro" id="IPR003938">
    <property type="entry name" value="K_chnl_volt-dep_EAG/ELK/ERG"/>
</dbReference>
<dbReference type="Pfam" id="PF00520">
    <property type="entry name" value="Ion_trans"/>
    <property type="match status" value="1"/>
</dbReference>
<keyword evidence="7" id="KW-0851">Voltage-gated channel</keyword>
<evidence type="ECO:0000256" key="11">
    <source>
        <dbReference type="ARBA" id="ARBA00023136"/>
    </source>
</evidence>
<name>A0ABQ8JPR9_DERPT</name>
<feature type="transmembrane region" description="Helical" evidence="15">
    <location>
        <begin position="357"/>
        <end position="375"/>
    </location>
</feature>
<feature type="domain" description="Cyclic nucleotide-binding" evidence="16">
    <location>
        <begin position="606"/>
        <end position="706"/>
    </location>
</feature>
<reference evidence="17 18" key="1">
    <citation type="journal article" date="2018" name="J. Allergy Clin. Immunol.">
        <title>High-quality assembly of Dermatophagoides pteronyssinus genome and transcriptome reveals a wide range of novel allergens.</title>
        <authorList>
            <person name="Liu X.Y."/>
            <person name="Yang K.Y."/>
            <person name="Wang M.Q."/>
            <person name="Kwok J.S."/>
            <person name="Zeng X."/>
            <person name="Yang Z."/>
            <person name="Xiao X.J."/>
            <person name="Lau C.P."/>
            <person name="Li Y."/>
            <person name="Huang Z.M."/>
            <person name="Ba J.G."/>
            <person name="Yim A.K."/>
            <person name="Ouyang C.Y."/>
            <person name="Ngai S.M."/>
            <person name="Chan T.F."/>
            <person name="Leung E.L."/>
            <person name="Liu L."/>
            <person name="Liu Z.G."/>
            <person name="Tsui S.K."/>
        </authorList>
    </citation>
    <scope>NUCLEOTIDE SEQUENCE [LARGE SCALE GENOMIC DNA]</scope>
    <source>
        <strain evidence="17">Derp</strain>
    </source>
</reference>
<gene>
    <name evidence="17" type="primary">KCNH7</name>
    <name evidence="17" type="ORF">DERP_013031</name>
</gene>
<evidence type="ECO:0000256" key="14">
    <source>
        <dbReference type="SAM" id="MobiDB-lite"/>
    </source>
</evidence>
<keyword evidence="6" id="KW-0631">Potassium channel</keyword>
<keyword evidence="4" id="KW-0633">Potassium transport</keyword>
<evidence type="ECO:0000256" key="9">
    <source>
        <dbReference type="ARBA" id="ARBA00022989"/>
    </source>
</evidence>
<evidence type="ECO:0000256" key="2">
    <source>
        <dbReference type="ARBA" id="ARBA00022448"/>
    </source>
</evidence>
<evidence type="ECO:0000256" key="7">
    <source>
        <dbReference type="ARBA" id="ARBA00022882"/>
    </source>
</evidence>
<dbReference type="InterPro" id="IPR050818">
    <property type="entry name" value="KCNH_animal-type"/>
</dbReference>
<feature type="transmembrane region" description="Helical" evidence="15">
    <location>
        <begin position="272"/>
        <end position="297"/>
    </location>
</feature>
<dbReference type="InterPro" id="IPR018490">
    <property type="entry name" value="cNMP-bd_dom_sf"/>
</dbReference>
<keyword evidence="11 15" id="KW-0472">Membrane</keyword>
<evidence type="ECO:0000256" key="13">
    <source>
        <dbReference type="SAM" id="Coils"/>
    </source>
</evidence>
<feature type="transmembrane region" description="Helical" evidence="15">
    <location>
        <begin position="504"/>
        <end position="527"/>
    </location>
</feature>
<dbReference type="PRINTS" id="PR01470">
    <property type="entry name" value="ERGCHANNEL"/>
</dbReference>
<keyword evidence="12" id="KW-0407">Ion channel</keyword>
<keyword evidence="5 15" id="KW-0812">Transmembrane</keyword>
<evidence type="ECO:0000256" key="1">
    <source>
        <dbReference type="ARBA" id="ARBA00004651"/>
    </source>
</evidence>
<keyword evidence="2" id="KW-0813">Transport</keyword>
<evidence type="ECO:0000256" key="4">
    <source>
        <dbReference type="ARBA" id="ARBA00022538"/>
    </source>
</evidence>
<feature type="region of interest" description="Disordered" evidence="14">
    <location>
        <begin position="1067"/>
        <end position="1092"/>
    </location>
</feature>
<dbReference type="InterPro" id="IPR005821">
    <property type="entry name" value="Ion_trans_dom"/>
</dbReference>
<dbReference type="EMBL" id="NJHN03000028">
    <property type="protein sequence ID" value="KAH9424610.1"/>
    <property type="molecule type" value="Genomic_DNA"/>
</dbReference>
<dbReference type="Gene3D" id="1.10.287.70">
    <property type="match status" value="1"/>
</dbReference>
<feature type="transmembrane region" description="Helical" evidence="15">
    <location>
        <begin position="236"/>
        <end position="260"/>
    </location>
</feature>
<comment type="subcellular location">
    <subcellularLocation>
        <location evidence="1">Cell membrane</location>
        <topology evidence="1">Multi-pass membrane protein</topology>
    </subcellularLocation>
</comment>
<keyword evidence="10" id="KW-0406">Ion transport</keyword>
<dbReference type="PROSITE" id="PS50042">
    <property type="entry name" value="CNMP_BINDING_3"/>
    <property type="match status" value="1"/>
</dbReference>
<dbReference type="InterPro" id="IPR014710">
    <property type="entry name" value="RmlC-like_jellyroll"/>
</dbReference>
<dbReference type="CDD" id="cd00038">
    <property type="entry name" value="CAP_ED"/>
    <property type="match status" value="1"/>
</dbReference>
<feature type="compositionally biased region" description="Low complexity" evidence="14">
    <location>
        <begin position="48"/>
        <end position="70"/>
    </location>
</feature>
<evidence type="ECO:0000313" key="17">
    <source>
        <dbReference type="EMBL" id="KAH9424610.1"/>
    </source>
</evidence>
<accession>A0ABQ8JPR9</accession>
<keyword evidence="9 15" id="KW-1133">Transmembrane helix</keyword>
<feature type="region of interest" description="Disordered" evidence="14">
    <location>
        <begin position="157"/>
        <end position="176"/>
    </location>
</feature>
<organism evidence="17 18">
    <name type="scientific">Dermatophagoides pteronyssinus</name>
    <name type="common">European house dust mite</name>
    <dbReference type="NCBI Taxonomy" id="6956"/>
    <lineage>
        <taxon>Eukaryota</taxon>
        <taxon>Metazoa</taxon>
        <taxon>Ecdysozoa</taxon>
        <taxon>Arthropoda</taxon>
        <taxon>Chelicerata</taxon>
        <taxon>Arachnida</taxon>
        <taxon>Acari</taxon>
        <taxon>Acariformes</taxon>
        <taxon>Sarcoptiformes</taxon>
        <taxon>Astigmata</taxon>
        <taxon>Psoroptidia</taxon>
        <taxon>Analgoidea</taxon>
        <taxon>Pyroglyphidae</taxon>
        <taxon>Dermatophagoidinae</taxon>
        <taxon>Dermatophagoides</taxon>
    </lineage>
</organism>
<feature type="transmembrane region" description="Helical" evidence="15">
    <location>
        <begin position="317"/>
        <end position="336"/>
    </location>
</feature>
<dbReference type="InterPro" id="IPR003967">
    <property type="entry name" value="K_chnl_volt-dep_ERG"/>
</dbReference>
<reference evidence="17 18" key="2">
    <citation type="journal article" date="2022" name="Mol. Biol. Evol.">
        <title>Comparative Genomics Reveals Insights into the Divergent Evolution of Astigmatic Mites and Household Pest Adaptations.</title>
        <authorList>
            <person name="Xiong Q."/>
            <person name="Wan A.T."/>
            <person name="Liu X."/>
            <person name="Fung C.S."/>
            <person name="Xiao X."/>
            <person name="Malainual N."/>
            <person name="Hou J."/>
            <person name="Wang L."/>
            <person name="Wang M."/>
            <person name="Yang K.Y."/>
            <person name="Cui Y."/>
            <person name="Leung E.L."/>
            <person name="Nong W."/>
            <person name="Shin S.K."/>
            <person name="Au S.W."/>
            <person name="Jeong K.Y."/>
            <person name="Chew F.T."/>
            <person name="Hui J.H."/>
            <person name="Leung T.F."/>
            <person name="Tungtrongchitr A."/>
            <person name="Zhong N."/>
            <person name="Liu Z."/>
            <person name="Tsui S.K."/>
        </authorList>
    </citation>
    <scope>NUCLEOTIDE SEQUENCE [LARGE SCALE GENOMIC DNA]</scope>
    <source>
        <strain evidence="17">Derp</strain>
    </source>
</reference>
<evidence type="ECO:0000256" key="5">
    <source>
        <dbReference type="ARBA" id="ARBA00022692"/>
    </source>
</evidence>